<keyword evidence="2" id="KW-0732">Signal</keyword>
<evidence type="ECO:0000313" key="4">
    <source>
        <dbReference type="EMBL" id="WIM04546.1"/>
    </source>
</evidence>
<evidence type="ECO:0000256" key="1">
    <source>
        <dbReference type="SAM" id="MobiDB-lite"/>
    </source>
</evidence>
<proteinExistence type="predicted"/>
<accession>A0AA49IXL3</accession>
<sequence length="509" mass="51966">MMKRILSWLGFCAVLLTLANGAWASVGRLQFVTGEVSIVGGDGTRRVAAKGDSINEGDTVVTAAGAVAQLRMSDEGLIALRPDSTLKIETYRFRGKEDGSESGILGLLKGGFRTLTGIIGRANKSAYLVRTPTATIGIRGTDHEPLFIPPGGWSGAPGGEPGTYNKVNVGATFIETAGGRIELGANQVGFAPPRIDAPPVKLDRIPDFMRAAPPPQGKPDARGVRQEAAGDRGGRGGKPAGAPPPPLPGGLLPPPPGGLPPPPPPDVITGGVTVAPRGLAVAGADQYMNGGYPGSGAGINEPDDLTVFVDGAGHMAQVGSSDGFRYSRGDAPVVAVGGTTITDGATTVPVKWGIYVGGHIVDNMGERFPSHMSFIGAQFATTDAQMTALGTSVYTFNLLAAGKPVNELGQVGGTVSSDSAYTYVTVNFGSSQVTSASLKVTDARGIDFIGTGGGVSIDNFARNGLPLTVSGGQGHLHGVLVGPTAKGMINSYDMRNATQSVAGVMVLQR</sequence>
<dbReference type="PANTHER" id="PTHR38731">
    <property type="entry name" value="LIPL45-RELATED LIPOPROTEIN-RELATED"/>
    <property type="match status" value="1"/>
</dbReference>
<organism evidence="4">
    <name type="scientific">Candidatus Nitricoxidivorans perseverans</name>
    <dbReference type="NCBI Taxonomy" id="2975601"/>
    <lineage>
        <taxon>Bacteria</taxon>
        <taxon>Pseudomonadati</taxon>
        <taxon>Pseudomonadota</taxon>
        <taxon>Betaproteobacteria</taxon>
        <taxon>Nitrosomonadales</taxon>
        <taxon>Sterolibacteriaceae</taxon>
        <taxon>Candidatus Nitricoxidivorans</taxon>
    </lineage>
</organism>
<dbReference type="PANTHER" id="PTHR38731:SF1">
    <property type="entry name" value="FECR PROTEIN DOMAIN-CONTAINING PROTEIN"/>
    <property type="match status" value="1"/>
</dbReference>
<reference evidence="4" key="1">
    <citation type="journal article" date="2023" name="Nat. Microbiol.">
        <title>Enrichment and characterization of a nitric oxide-reducing microbial community in a continuous bioreactor.</title>
        <authorList>
            <person name="Garrido-Amador P."/>
            <person name="Stortenbeker N."/>
            <person name="Wessels H.J.C.T."/>
            <person name="Speth D.R."/>
            <person name="Garcia-Heredia I."/>
            <person name="Kartal B."/>
        </authorList>
    </citation>
    <scope>NUCLEOTIDE SEQUENCE</scope>
    <source>
        <strain evidence="4">MAG1</strain>
    </source>
</reference>
<feature type="compositionally biased region" description="Pro residues" evidence="1">
    <location>
        <begin position="241"/>
        <end position="266"/>
    </location>
</feature>
<gene>
    <name evidence="4" type="ORF">OHM77_07450</name>
</gene>
<dbReference type="Proteomes" id="UP001234916">
    <property type="component" value="Chromosome"/>
</dbReference>
<dbReference type="Pfam" id="PF04773">
    <property type="entry name" value="FecR"/>
    <property type="match status" value="1"/>
</dbReference>
<feature type="domain" description="FecR protein" evidence="3">
    <location>
        <begin position="58"/>
        <end position="142"/>
    </location>
</feature>
<feature type="compositionally biased region" description="Basic and acidic residues" evidence="1">
    <location>
        <begin position="219"/>
        <end position="234"/>
    </location>
</feature>
<feature type="signal peptide" evidence="2">
    <location>
        <begin position="1"/>
        <end position="24"/>
    </location>
</feature>
<protein>
    <submittedName>
        <fullName evidence="4">FecR family protein</fullName>
    </submittedName>
</protein>
<feature type="chain" id="PRO_5041341240" evidence="2">
    <location>
        <begin position="25"/>
        <end position="509"/>
    </location>
</feature>
<name>A0AA49IXL3_9PROT</name>
<dbReference type="KEGG" id="npv:OHM77_07450"/>
<evidence type="ECO:0000259" key="3">
    <source>
        <dbReference type="Pfam" id="PF04773"/>
    </source>
</evidence>
<evidence type="ECO:0000256" key="2">
    <source>
        <dbReference type="SAM" id="SignalP"/>
    </source>
</evidence>
<feature type="region of interest" description="Disordered" evidence="1">
    <location>
        <begin position="206"/>
        <end position="272"/>
    </location>
</feature>
<dbReference type="InterPro" id="IPR006860">
    <property type="entry name" value="FecR"/>
</dbReference>
<dbReference type="EMBL" id="CP107246">
    <property type="protein sequence ID" value="WIM04546.1"/>
    <property type="molecule type" value="Genomic_DNA"/>
</dbReference>
<dbReference type="AlphaFoldDB" id="A0AA49IXL3"/>